<comment type="caution">
    <text evidence="1">The sequence shown here is derived from an EMBL/GenBank/DDBJ whole genome shotgun (WGS) entry which is preliminary data.</text>
</comment>
<protein>
    <submittedName>
        <fullName evidence="1">Uncharacterized protein</fullName>
    </submittedName>
</protein>
<evidence type="ECO:0000313" key="2">
    <source>
        <dbReference type="Proteomes" id="UP001159363"/>
    </source>
</evidence>
<evidence type="ECO:0000313" key="1">
    <source>
        <dbReference type="EMBL" id="KAJ8897810.1"/>
    </source>
</evidence>
<sequence length="664" mass="74369">MSGVRSFTYLRVKHVAYHEGERNWCDRLHTRIRLHHGQYDSVGLRDIQLLYQISCGYSVGIVVYAGAGENYKGHITGHQILSKFAQGMPQQLVYQLVRHPSCHSSLCLAGFHTRFVTPFVISLMANSPPEFAEGLAELGVVQLRVLIGQFSPRRLRPYHEGVHWPLHVQLPLVRRCPGENTVQQSHHQLLKAVHDKRRNEWVRRNGDPRENPPTSDIVQYDSYVRKSGSDPTGNRLGGRRGFLKSLQANAEIVAPVASFPGPECVLFLCCGRQESATSRACVKGRVAYHEGERNWRAESACTWDHINSRYVVVANGYGLCDSSIASKTIHYLALGDHLIRRSEAKPLAGSCPAHRPAVLRSYSSSAHVPNIDLPQRNTTVNLTWSTVMNAKAVQCWDTEIVCAQPARSVCRILDLWAQPERSVFRIVGLWAQPTISVCRIFGLWAQPARSVCRIFGIWAQPARSVCRIFGLWAQPTISVCRIVGLWEQPARSVCLIFGLWAQPARSVCRILDLWAQPERSVCRIVGLWAQPARSVCLIFGLWAQPARSVCLIFGLWARSSRNPRRRHIRSAPGRVLPAAPCGPATASQKRFSDTHNTPYDRVKRCRERKINIKASERVNSRSGVAVLLMCACLCSNWLPEALGSGRVSDDWCGTFCTGWVADGE</sequence>
<organism evidence="1 2">
    <name type="scientific">Dryococelus australis</name>
    <dbReference type="NCBI Taxonomy" id="614101"/>
    <lineage>
        <taxon>Eukaryota</taxon>
        <taxon>Metazoa</taxon>
        <taxon>Ecdysozoa</taxon>
        <taxon>Arthropoda</taxon>
        <taxon>Hexapoda</taxon>
        <taxon>Insecta</taxon>
        <taxon>Pterygota</taxon>
        <taxon>Neoptera</taxon>
        <taxon>Polyneoptera</taxon>
        <taxon>Phasmatodea</taxon>
        <taxon>Verophasmatodea</taxon>
        <taxon>Anareolatae</taxon>
        <taxon>Phasmatidae</taxon>
        <taxon>Eurycanthinae</taxon>
        <taxon>Dryococelus</taxon>
    </lineage>
</organism>
<gene>
    <name evidence="1" type="ORF">PR048_003163</name>
</gene>
<accession>A0ABQ9IM84</accession>
<reference evidence="1 2" key="1">
    <citation type="submission" date="2023-02" db="EMBL/GenBank/DDBJ databases">
        <title>LHISI_Scaffold_Assembly.</title>
        <authorList>
            <person name="Stuart O.P."/>
            <person name="Cleave R."/>
            <person name="Magrath M.J.L."/>
            <person name="Mikheyev A.S."/>
        </authorList>
    </citation>
    <scope>NUCLEOTIDE SEQUENCE [LARGE SCALE GENOMIC DNA]</scope>
    <source>
        <strain evidence="1">Daus_M_001</strain>
        <tissue evidence="1">Leg muscle</tissue>
    </source>
</reference>
<keyword evidence="2" id="KW-1185">Reference proteome</keyword>
<dbReference type="Proteomes" id="UP001159363">
    <property type="component" value="Chromosome 1"/>
</dbReference>
<name>A0ABQ9IM84_9NEOP</name>
<proteinExistence type="predicted"/>
<dbReference type="EMBL" id="JARBHB010000001">
    <property type="protein sequence ID" value="KAJ8897810.1"/>
    <property type="molecule type" value="Genomic_DNA"/>
</dbReference>